<name>A0AAN5CBL5_9BILA</name>
<dbReference type="Proteomes" id="UP001328107">
    <property type="component" value="Unassembled WGS sequence"/>
</dbReference>
<comment type="caution">
    <text evidence="1">The sequence shown here is derived from an EMBL/GenBank/DDBJ whole genome shotgun (WGS) entry which is preliminary data.</text>
</comment>
<accession>A0AAN5CBL5</accession>
<protein>
    <submittedName>
        <fullName evidence="1">Uncharacterized protein</fullName>
    </submittedName>
</protein>
<dbReference type="EMBL" id="BTRK01000002">
    <property type="protein sequence ID" value="GMR38300.1"/>
    <property type="molecule type" value="Genomic_DNA"/>
</dbReference>
<reference evidence="2" key="1">
    <citation type="submission" date="2022-10" db="EMBL/GenBank/DDBJ databases">
        <title>Genome assembly of Pristionchus species.</title>
        <authorList>
            <person name="Yoshida K."/>
            <person name="Sommer R.J."/>
        </authorList>
    </citation>
    <scope>NUCLEOTIDE SEQUENCE [LARGE SCALE GENOMIC DNA]</scope>
    <source>
        <strain evidence="2">RS5460</strain>
    </source>
</reference>
<gene>
    <name evidence="1" type="ORF">PMAYCL1PPCAC_08495</name>
</gene>
<organism evidence="1 2">
    <name type="scientific">Pristionchus mayeri</name>
    <dbReference type="NCBI Taxonomy" id="1317129"/>
    <lineage>
        <taxon>Eukaryota</taxon>
        <taxon>Metazoa</taxon>
        <taxon>Ecdysozoa</taxon>
        <taxon>Nematoda</taxon>
        <taxon>Chromadorea</taxon>
        <taxon>Rhabditida</taxon>
        <taxon>Rhabditina</taxon>
        <taxon>Diplogasteromorpha</taxon>
        <taxon>Diplogasteroidea</taxon>
        <taxon>Neodiplogasteridae</taxon>
        <taxon>Pristionchus</taxon>
    </lineage>
</organism>
<evidence type="ECO:0000313" key="1">
    <source>
        <dbReference type="EMBL" id="GMR38300.1"/>
    </source>
</evidence>
<evidence type="ECO:0000313" key="2">
    <source>
        <dbReference type="Proteomes" id="UP001328107"/>
    </source>
</evidence>
<feature type="non-terminal residue" evidence="1">
    <location>
        <position position="1"/>
    </location>
</feature>
<sequence>RAICLLIPSNAFVGIQHSIDGRVADFAVVRIFRAVETVSAEDAIAFVRSERVVAKPEVLAECHIIGCCLSTFVNI</sequence>
<proteinExistence type="predicted"/>
<dbReference type="AlphaFoldDB" id="A0AAN5CBL5"/>
<feature type="non-terminal residue" evidence="1">
    <location>
        <position position="75"/>
    </location>
</feature>
<keyword evidence="2" id="KW-1185">Reference proteome</keyword>